<proteinExistence type="predicted"/>
<dbReference type="Proteomes" id="UP000504610">
    <property type="component" value="Chromosome 7"/>
</dbReference>
<accession>A0A6J0LVJ6</accession>
<evidence type="ECO:0000313" key="2">
    <source>
        <dbReference type="RefSeq" id="XP_018463858.1"/>
    </source>
</evidence>
<name>A0A6J0LVJ6_RAPSA</name>
<dbReference type="RefSeq" id="XP_018463858.1">
    <property type="nucleotide sequence ID" value="XM_018608356.2"/>
</dbReference>
<sequence>MAALMKQRRRLRCRRNVFLFRDKPPLRLRLLRIALGGLNLVSMRMCFLGESQGNERARRIISCKICGKKYHKNCVKSWAQHRDLFHWSLWSCPFVRRCDAAYHCESLNTNGLVSILAILIIHIPCRFRNFSIQDSSRFDGLLKYCKSLQNLSLHNNPTLTDEFQLVLLCIT</sequence>
<evidence type="ECO:0000313" key="1">
    <source>
        <dbReference type="Proteomes" id="UP000504610"/>
    </source>
</evidence>
<organism evidence="1 2">
    <name type="scientific">Raphanus sativus</name>
    <name type="common">Radish</name>
    <name type="synonym">Raphanus raphanistrum var. sativus</name>
    <dbReference type="NCBI Taxonomy" id="3726"/>
    <lineage>
        <taxon>Eukaryota</taxon>
        <taxon>Viridiplantae</taxon>
        <taxon>Streptophyta</taxon>
        <taxon>Embryophyta</taxon>
        <taxon>Tracheophyta</taxon>
        <taxon>Spermatophyta</taxon>
        <taxon>Magnoliopsida</taxon>
        <taxon>eudicotyledons</taxon>
        <taxon>Gunneridae</taxon>
        <taxon>Pentapetalae</taxon>
        <taxon>rosids</taxon>
        <taxon>malvids</taxon>
        <taxon>Brassicales</taxon>
        <taxon>Brassicaceae</taxon>
        <taxon>Brassiceae</taxon>
        <taxon>Raphanus</taxon>
    </lineage>
</organism>
<keyword evidence="1" id="KW-1185">Reference proteome</keyword>
<dbReference type="OrthoDB" id="1113850at2759"/>
<reference evidence="1" key="1">
    <citation type="journal article" date="2019" name="Database">
        <title>The radish genome database (RadishGD): an integrated information resource for radish genomics.</title>
        <authorList>
            <person name="Yu H.J."/>
            <person name="Baek S."/>
            <person name="Lee Y.J."/>
            <person name="Cho A."/>
            <person name="Mun J.H."/>
        </authorList>
    </citation>
    <scope>NUCLEOTIDE SEQUENCE [LARGE SCALE GENOMIC DNA]</scope>
    <source>
        <strain evidence="1">cv. WK10039</strain>
    </source>
</reference>
<protein>
    <submittedName>
        <fullName evidence="2">Retinoblastoma-related protein 1-like isoform X1</fullName>
    </submittedName>
</protein>
<dbReference type="AlphaFoldDB" id="A0A6J0LVJ6"/>
<gene>
    <name evidence="2" type="primary">LOC108835049</name>
</gene>
<reference evidence="2" key="2">
    <citation type="submission" date="2025-08" db="UniProtKB">
        <authorList>
            <consortium name="RefSeq"/>
        </authorList>
    </citation>
    <scope>IDENTIFICATION</scope>
    <source>
        <tissue evidence="2">Leaf</tissue>
    </source>
</reference>
<dbReference type="KEGG" id="rsz:108835049"/>
<dbReference type="GeneID" id="108835049"/>